<accession>S7Y4Z3</accession>
<dbReference type="Pfam" id="PF04299">
    <property type="entry name" value="FMN_bind_2"/>
    <property type="match status" value="1"/>
</dbReference>
<sequence>MFVPNDFKETRTSEINDLVQKFPLACIVANTTQGLIASHIPLVMKDDQILVGHLAMTNEMRSLIAESEEVLCIFKGPDAYISANYYPSKFVDHKKVPTWNYQAIHIYGKINFFTSNKTKLAAVGMLTKQSEQKANGASGWKMSDAPIDYLMEELAGIIVFEITISRIIAKSKLSQNRDSRDFNSVVKELQARGEHGVAESMLRLDRGQG</sequence>
<comment type="caution">
    <text evidence="1">The sequence shown here is derived from an EMBL/GenBank/DDBJ whole genome shotgun (WGS) entry which is preliminary data.</text>
</comment>
<dbReference type="PANTHER" id="PTHR35802:SF1">
    <property type="entry name" value="PROTEASE SYNTHASE AND SPORULATION PROTEIN PAI 2"/>
    <property type="match status" value="1"/>
</dbReference>
<dbReference type="Proteomes" id="UP000018420">
    <property type="component" value="Unassembled WGS sequence"/>
</dbReference>
<evidence type="ECO:0000313" key="2">
    <source>
        <dbReference type="Proteomes" id="UP000018420"/>
    </source>
</evidence>
<dbReference type="EMBL" id="ASYZ01000069">
    <property type="protein sequence ID" value="EPR86234.1"/>
    <property type="molecule type" value="Genomic_DNA"/>
</dbReference>
<name>S7Y4Z3_ACIJU</name>
<dbReference type="InterPro" id="IPR007396">
    <property type="entry name" value="TR_PAI2-type"/>
</dbReference>
<gene>
    <name evidence="1" type="ORF">L292_2747</name>
</gene>
<proteinExistence type="predicted"/>
<protein>
    <submittedName>
        <fullName evidence="1">Transcriptional regulator</fullName>
    </submittedName>
</protein>
<organism evidence="1 2">
    <name type="scientific">Acinetobacter junii CIP 107470 = MTCC 11364</name>
    <dbReference type="NCBI Taxonomy" id="1217666"/>
    <lineage>
        <taxon>Bacteria</taxon>
        <taxon>Pseudomonadati</taxon>
        <taxon>Pseudomonadota</taxon>
        <taxon>Gammaproteobacteria</taxon>
        <taxon>Moraxellales</taxon>
        <taxon>Moraxellaceae</taxon>
        <taxon>Acinetobacter</taxon>
    </lineage>
</organism>
<evidence type="ECO:0000313" key="1">
    <source>
        <dbReference type="EMBL" id="EPR86234.1"/>
    </source>
</evidence>
<dbReference type="PANTHER" id="PTHR35802">
    <property type="entry name" value="PROTEASE SYNTHASE AND SPORULATION PROTEIN PAI 2"/>
    <property type="match status" value="1"/>
</dbReference>
<dbReference type="SUPFAM" id="SSF50475">
    <property type="entry name" value="FMN-binding split barrel"/>
    <property type="match status" value="1"/>
</dbReference>
<dbReference type="PATRIC" id="fig|1330047.3.peg.1348"/>
<dbReference type="AlphaFoldDB" id="S7Y4Z3"/>
<dbReference type="InterPro" id="IPR012349">
    <property type="entry name" value="Split_barrel_FMN-bd"/>
</dbReference>
<dbReference type="PIRSF" id="PIRSF010372">
    <property type="entry name" value="PaiB"/>
    <property type="match status" value="1"/>
</dbReference>
<dbReference type="Gene3D" id="2.30.110.10">
    <property type="entry name" value="Electron Transport, Fmn-binding Protein, Chain A"/>
    <property type="match status" value="1"/>
</dbReference>
<reference evidence="1 2" key="1">
    <citation type="submission" date="2013-05" db="EMBL/GenBank/DDBJ databases">
        <title>Genome assembly of Acinetobacter junii MTCC 11364.</title>
        <authorList>
            <person name="Khatri I."/>
            <person name="Singh N.K."/>
            <person name="Subramanian S."/>
            <person name="Mayilraj S."/>
        </authorList>
    </citation>
    <scope>NUCLEOTIDE SEQUENCE [LARGE SCALE GENOMIC DNA]</scope>
    <source>
        <strain evidence="1 2">MTCC 11364</strain>
    </source>
</reference>
<dbReference type="RefSeq" id="WP_004910158.1">
    <property type="nucleotide sequence ID" value="NZ_ASYZ01000069.1"/>
</dbReference>